<evidence type="ECO:0008006" key="4">
    <source>
        <dbReference type="Google" id="ProtNLM"/>
    </source>
</evidence>
<gene>
    <name evidence="2" type="ORF">HNP46_000184</name>
</gene>
<evidence type="ECO:0000313" key="3">
    <source>
        <dbReference type="Proteomes" id="UP000566995"/>
    </source>
</evidence>
<dbReference type="RefSeq" id="WP_311771786.1">
    <property type="nucleotide sequence ID" value="NZ_JACHLI010000001.1"/>
</dbReference>
<evidence type="ECO:0000256" key="1">
    <source>
        <dbReference type="SAM" id="MobiDB-lite"/>
    </source>
</evidence>
<reference evidence="2 3" key="1">
    <citation type="submission" date="2020-08" db="EMBL/GenBank/DDBJ databases">
        <title>Functional genomics of gut bacteria from endangered species of beetles.</title>
        <authorList>
            <person name="Carlos-Shanley C."/>
        </authorList>
    </citation>
    <scope>NUCLEOTIDE SEQUENCE [LARGE SCALE GENOMIC DNA]</scope>
    <source>
        <strain evidence="2 3">S00179</strain>
    </source>
</reference>
<protein>
    <recommendedName>
        <fullName evidence="4">DUF1064 domain-containing protein</fullName>
    </recommendedName>
</protein>
<dbReference type="InterPro" id="IPR009414">
    <property type="entry name" value="DUF1064"/>
</dbReference>
<dbReference type="EMBL" id="JACHLI010000001">
    <property type="protein sequence ID" value="MBB4861373.1"/>
    <property type="molecule type" value="Genomic_DNA"/>
</dbReference>
<dbReference type="Pfam" id="PF06356">
    <property type="entry name" value="DUF1064"/>
    <property type="match status" value="1"/>
</dbReference>
<proteinExistence type="predicted"/>
<comment type="caution">
    <text evidence="2">The sequence shown here is derived from an EMBL/GenBank/DDBJ whole genome shotgun (WGS) entry which is preliminary data.</text>
</comment>
<name>A0A7W7KFK6_PSENT</name>
<dbReference type="AlphaFoldDB" id="A0A7W7KFK6"/>
<sequence length="168" mass="18749">MTAVSFRNVKLDASVTRISAADFRQVLAAAGPEEKKGKGGKGKSKFKAEPVNAPEGYFDSKGEYKRFLDLQLLERAGVISDLRRQVRYPLQIGDCLVSTYIADFVYTEKGREVVEDFKGFRTREYLQKKRLMKDIHGIEIYETGTKSSSKVKTRSPSARKAAKGNSSG</sequence>
<organism evidence="2 3">
    <name type="scientific">Pseudomonas nitroreducens</name>
    <dbReference type="NCBI Taxonomy" id="46680"/>
    <lineage>
        <taxon>Bacteria</taxon>
        <taxon>Pseudomonadati</taxon>
        <taxon>Pseudomonadota</taxon>
        <taxon>Gammaproteobacteria</taxon>
        <taxon>Pseudomonadales</taxon>
        <taxon>Pseudomonadaceae</taxon>
        <taxon>Pseudomonas</taxon>
    </lineage>
</organism>
<accession>A0A7W7KFK6</accession>
<evidence type="ECO:0000313" key="2">
    <source>
        <dbReference type="EMBL" id="MBB4861373.1"/>
    </source>
</evidence>
<dbReference type="Proteomes" id="UP000566995">
    <property type="component" value="Unassembled WGS sequence"/>
</dbReference>
<feature type="compositionally biased region" description="Polar residues" evidence="1">
    <location>
        <begin position="145"/>
        <end position="156"/>
    </location>
</feature>
<feature type="region of interest" description="Disordered" evidence="1">
    <location>
        <begin position="145"/>
        <end position="168"/>
    </location>
</feature>